<reference evidence="1 2" key="1">
    <citation type="submission" date="2019-10" db="EMBL/GenBank/DDBJ databases">
        <title>Complete genome sequence of Variovorax paradoxus 5C-2.</title>
        <authorList>
            <person name="Gogoleva N.E."/>
            <person name="Balkin A.S."/>
        </authorList>
    </citation>
    <scope>NUCLEOTIDE SEQUENCE [LARGE SCALE GENOMIC DNA]</scope>
    <source>
        <strain evidence="1 2">5C-2</strain>
    </source>
</reference>
<dbReference type="AlphaFoldDB" id="A0A5Q0M2U7"/>
<dbReference type="Proteomes" id="UP000326780">
    <property type="component" value="Chromosome"/>
</dbReference>
<proteinExistence type="predicted"/>
<organism evidence="1 2">
    <name type="scientific">Variovorax paradoxus</name>
    <dbReference type="NCBI Taxonomy" id="34073"/>
    <lineage>
        <taxon>Bacteria</taxon>
        <taxon>Pseudomonadati</taxon>
        <taxon>Pseudomonadota</taxon>
        <taxon>Betaproteobacteria</taxon>
        <taxon>Burkholderiales</taxon>
        <taxon>Comamonadaceae</taxon>
        <taxon>Variovorax</taxon>
    </lineage>
</organism>
<protein>
    <submittedName>
        <fullName evidence="1">Uncharacterized protein</fullName>
    </submittedName>
</protein>
<sequence length="613" mass="68356">MAAPLLFDALRDTHHFVDALVPMEEGQAPWIEAIRYIRAYETQTSPHWSPRHVSRANAARFFAKKGIPIQVRGAEIGTQGAQGSRSIAQTVRVPFGRLGSLAMEFLQQTFERRYDPVRKHVNLHPELSMTSMKIEPSIPLGYLYRIALQHLHVVPARTGRNQLLDNALTASCHLGALVDAEPWSPFEPLGDHYPADVIRSLGRVVLYDQVFALPQIHQPVVEALLRDVVVPVADQLPGGPVWRPDHILALLMVLQDMAEHPCKGTVVQRSEVEARLAARLFDRHAAEMLVHTFSLDRPCRNYYSPGHGSDAEALEAALVQLDGSRLWIPPAAFLGAAFYQRAFRLLANGRSNFNTEVGRKFELHMAERLAQRGILCLRGVMKRGRQVTGDVDLAIETDRHIVLFEMKAKALRTESRANDTATFFIDIAETLVHGATQLSKCELRLLQEDSIALPNGVLELRGREVLKVVLTIADFGGLHDTTTMRRGLEALAGVEIALTNASSSSQTRRVGAGNRDLVGLRSVLSKLVAVAHNPYREHPYDNIFFHNLGFIEELLQHSATGEELVENLRSVSRISFSTRNPGFEFEQLRRIRAQATAEQQLSTMPTYPVSPTV</sequence>
<dbReference type="EMBL" id="CP045644">
    <property type="protein sequence ID" value="QFZ84060.1"/>
    <property type="molecule type" value="Genomic_DNA"/>
</dbReference>
<accession>A0A5Q0M2U7</accession>
<evidence type="ECO:0000313" key="2">
    <source>
        <dbReference type="Proteomes" id="UP000326780"/>
    </source>
</evidence>
<name>A0A5Q0M2U7_VARPD</name>
<evidence type="ECO:0000313" key="1">
    <source>
        <dbReference type="EMBL" id="QFZ84060.1"/>
    </source>
</evidence>
<gene>
    <name evidence="1" type="ORF">GFK26_15495</name>
</gene>